<evidence type="ECO:0000313" key="3">
    <source>
        <dbReference type="Proteomes" id="UP000019151"/>
    </source>
</evidence>
<sequence>MPLPFVRPLAALLLAAPVAAQTAQPVTKAQPRRGQGACRVDSTAAWYQDQRARLDESKGGWSDDALRDALVRGTSLDIEAPLPVQLGFELHGAPPAGRGDSATVERLRALAAQRGARWPTRSVVGPAGVRAVWLVAAGDTALAPVVLHRLADAGPDESLPADVAVLEDRLRVRAGRRQLYGSQMRVVNGRVTPYPIEDADRVDLRRESAGLPPLALSLCLARRGQEGTRARETRGQERFRTLLPSRFARPPALLP</sequence>
<evidence type="ECO:0000256" key="1">
    <source>
        <dbReference type="SAM" id="SignalP"/>
    </source>
</evidence>
<dbReference type="AlphaFoldDB" id="W0RGN2"/>
<evidence type="ECO:0000313" key="2">
    <source>
        <dbReference type="EMBL" id="AHG89495.1"/>
    </source>
</evidence>
<dbReference type="InParanoid" id="W0RGN2"/>
<dbReference type="OrthoDB" id="22038at2"/>
<dbReference type="InterPro" id="IPR046732">
    <property type="entry name" value="DUF6624"/>
</dbReference>
<dbReference type="Proteomes" id="UP000019151">
    <property type="component" value="Chromosome"/>
</dbReference>
<protein>
    <recommendedName>
        <fullName evidence="4">Secreted protein</fullName>
    </recommendedName>
</protein>
<keyword evidence="1" id="KW-0732">Signal</keyword>
<reference evidence="2 3" key="1">
    <citation type="journal article" date="2014" name="Genome Announc.">
        <title>Genome Sequence and Methylome of Soil Bacterium Gemmatirosa kalamazoonensis KBS708T, a Member of the Rarely Cultivated Gemmatimonadetes Phylum.</title>
        <authorList>
            <person name="Debruyn J.M."/>
            <person name="Radosevich M."/>
            <person name="Wommack K.E."/>
            <person name="Polson S.W."/>
            <person name="Hauser L.J."/>
            <person name="Fawaz M.N."/>
            <person name="Korlach J."/>
            <person name="Tsai Y.C."/>
        </authorList>
    </citation>
    <scope>NUCLEOTIDE SEQUENCE [LARGE SCALE GENOMIC DNA]</scope>
    <source>
        <strain evidence="2 3">KBS708</strain>
    </source>
</reference>
<organism evidence="2 3">
    <name type="scientific">Gemmatirosa kalamazoonensis</name>
    <dbReference type="NCBI Taxonomy" id="861299"/>
    <lineage>
        <taxon>Bacteria</taxon>
        <taxon>Pseudomonadati</taxon>
        <taxon>Gemmatimonadota</taxon>
        <taxon>Gemmatimonadia</taxon>
        <taxon>Gemmatimonadales</taxon>
        <taxon>Gemmatimonadaceae</taxon>
        <taxon>Gemmatirosa</taxon>
    </lineage>
</organism>
<keyword evidence="3" id="KW-1185">Reference proteome</keyword>
<dbReference type="Pfam" id="PF20329">
    <property type="entry name" value="DUF6624"/>
    <property type="match status" value="1"/>
</dbReference>
<feature type="signal peptide" evidence="1">
    <location>
        <begin position="1"/>
        <end position="20"/>
    </location>
</feature>
<name>W0RGN2_9BACT</name>
<gene>
    <name evidence="2" type="ORF">J421_1958</name>
</gene>
<dbReference type="EMBL" id="CP007128">
    <property type="protein sequence ID" value="AHG89495.1"/>
    <property type="molecule type" value="Genomic_DNA"/>
</dbReference>
<dbReference type="STRING" id="861299.J421_1958"/>
<accession>W0RGN2</accession>
<dbReference type="HOGENOM" id="CLU_1088853_0_0_0"/>
<feature type="chain" id="PRO_5004795526" description="Secreted protein" evidence="1">
    <location>
        <begin position="21"/>
        <end position="255"/>
    </location>
</feature>
<evidence type="ECO:0008006" key="4">
    <source>
        <dbReference type="Google" id="ProtNLM"/>
    </source>
</evidence>
<dbReference type="KEGG" id="gba:J421_1958"/>
<dbReference type="RefSeq" id="WP_025410991.1">
    <property type="nucleotide sequence ID" value="NZ_CP007128.1"/>
</dbReference>
<proteinExistence type="predicted"/>